<dbReference type="PANTHER" id="PTHR34138">
    <property type="entry name" value="CELL SHAPE-DETERMINING PROTEIN MREC"/>
    <property type="match status" value="1"/>
</dbReference>
<dbReference type="InterPro" id="IPR055342">
    <property type="entry name" value="MreC_beta-barrel_core"/>
</dbReference>
<comment type="function">
    <text evidence="5">Involved in formation and maintenance of cell shape.</text>
</comment>
<dbReference type="Pfam" id="PF04085">
    <property type="entry name" value="MreC"/>
    <property type="match status" value="1"/>
</dbReference>
<evidence type="ECO:0000256" key="4">
    <source>
        <dbReference type="ARBA" id="ARBA00032089"/>
    </source>
</evidence>
<sequence length="277" mass="31366">MQQLISFFYRNKNFLFFVFLEGLAIFFTIQSHSFHTSKFVNSANAITGGIYKKVNSFREFLHLREENEILAQENVYLRNQIGKSIAENLDTESLKKDSLAYGRQKYFYYSAEVINNEFNKSNNYITISSGSKKGIAPDMGVINNKGIVGITKSVSENYATILSVLNVNAKINVKIKRTDHFGTLSWNTKDYTKVQLQDLPIQAKIRVGDTVVTGGKSVIFPKGIPVGVISDFVVESNNYSLVNISLFNDMTSLGYVEVIKNFDKEEILNLEERSLNE</sequence>
<evidence type="ECO:0000259" key="7">
    <source>
        <dbReference type="Pfam" id="PF04085"/>
    </source>
</evidence>
<evidence type="ECO:0000256" key="6">
    <source>
        <dbReference type="SAM" id="Phobius"/>
    </source>
</evidence>
<keyword evidence="6" id="KW-0472">Membrane</keyword>
<feature type="domain" description="Rod shape-determining protein MreC beta-barrel core" evidence="7">
    <location>
        <begin position="113"/>
        <end position="260"/>
    </location>
</feature>
<keyword evidence="3 5" id="KW-0133">Cell shape</keyword>
<keyword evidence="6" id="KW-0812">Transmembrane</keyword>
<dbReference type="RefSeq" id="WP_377177672.1">
    <property type="nucleotide sequence ID" value="NZ_JBHTMY010000003.1"/>
</dbReference>
<organism evidence="8 9">
    <name type="scientific">Namhaeicola litoreus</name>
    <dbReference type="NCBI Taxonomy" id="1052145"/>
    <lineage>
        <taxon>Bacteria</taxon>
        <taxon>Pseudomonadati</taxon>
        <taxon>Bacteroidota</taxon>
        <taxon>Flavobacteriia</taxon>
        <taxon>Flavobacteriales</taxon>
        <taxon>Flavobacteriaceae</taxon>
        <taxon>Namhaeicola</taxon>
    </lineage>
</organism>
<evidence type="ECO:0000256" key="2">
    <source>
        <dbReference type="ARBA" id="ARBA00013855"/>
    </source>
</evidence>
<dbReference type="InterPro" id="IPR042177">
    <property type="entry name" value="Cell/Rod_1"/>
</dbReference>
<gene>
    <name evidence="8" type="primary">mreC</name>
    <name evidence="8" type="ORF">ACFQ39_07535</name>
</gene>
<comment type="similarity">
    <text evidence="1 5">Belongs to the MreC family.</text>
</comment>
<evidence type="ECO:0000256" key="3">
    <source>
        <dbReference type="ARBA" id="ARBA00022960"/>
    </source>
</evidence>
<reference evidence="9" key="1">
    <citation type="journal article" date="2019" name="Int. J. Syst. Evol. Microbiol.">
        <title>The Global Catalogue of Microorganisms (GCM) 10K type strain sequencing project: providing services to taxonomists for standard genome sequencing and annotation.</title>
        <authorList>
            <consortium name="The Broad Institute Genomics Platform"/>
            <consortium name="The Broad Institute Genome Sequencing Center for Infectious Disease"/>
            <person name="Wu L."/>
            <person name="Ma J."/>
        </authorList>
    </citation>
    <scope>NUCLEOTIDE SEQUENCE [LARGE SCALE GENOMIC DNA]</scope>
    <source>
        <strain evidence="9">CCUG 61485</strain>
    </source>
</reference>
<evidence type="ECO:0000313" key="8">
    <source>
        <dbReference type="EMBL" id="MFD1315465.1"/>
    </source>
</evidence>
<dbReference type="NCBIfam" id="NF010532">
    <property type="entry name" value="PRK13922.9-3"/>
    <property type="match status" value="1"/>
</dbReference>
<dbReference type="InterPro" id="IPR042175">
    <property type="entry name" value="Cell/Rod_MreC_2"/>
</dbReference>
<dbReference type="Gene3D" id="2.40.10.350">
    <property type="entry name" value="Rod shape-determining protein MreC, domain 2"/>
    <property type="match status" value="1"/>
</dbReference>
<comment type="caution">
    <text evidence="8">The sequence shown here is derived from an EMBL/GenBank/DDBJ whole genome shotgun (WGS) entry which is preliminary data.</text>
</comment>
<keyword evidence="9" id="KW-1185">Reference proteome</keyword>
<dbReference type="PANTHER" id="PTHR34138:SF1">
    <property type="entry name" value="CELL SHAPE-DETERMINING PROTEIN MREC"/>
    <property type="match status" value="1"/>
</dbReference>
<proteinExistence type="inferred from homology"/>
<evidence type="ECO:0000256" key="1">
    <source>
        <dbReference type="ARBA" id="ARBA00009369"/>
    </source>
</evidence>
<dbReference type="EMBL" id="JBHTMY010000003">
    <property type="protein sequence ID" value="MFD1315465.1"/>
    <property type="molecule type" value="Genomic_DNA"/>
</dbReference>
<evidence type="ECO:0000313" key="9">
    <source>
        <dbReference type="Proteomes" id="UP001597201"/>
    </source>
</evidence>
<dbReference type="Proteomes" id="UP001597201">
    <property type="component" value="Unassembled WGS sequence"/>
</dbReference>
<dbReference type="Gene3D" id="2.40.10.340">
    <property type="entry name" value="Rod shape-determining protein MreC, domain 1"/>
    <property type="match status" value="1"/>
</dbReference>
<keyword evidence="6" id="KW-1133">Transmembrane helix</keyword>
<dbReference type="NCBIfam" id="TIGR00219">
    <property type="entry name" value="mreC"/>
    <property type="match status" value="1"/>
</dbReference>
<protein>
    <recommendedName>
        <fullName evidence="2 5">Cell shape-determining protein MreC</fullName>
    </recommendedName>
    <alternativeName>
        <fullName evidence="4 5">Cell shape protein MreC</fullName>
    </alternativeName>
</protein>
<dbReference type="InterPro" id="IPR007221">
    <property type="entry name" value="MreC"/>
</dbReference>
<dbReference type="PIRSF" id="PIRSF038471">
    <property type="entry name" value="MreC"/>
    <property type="match status" value="1"/>
</dbReference>
<accession>A0ABW3Y1Y8</accession>
<name>A0ABW3Y1Y8_9FLAO</name>
<evidence type="ECO:0000256" key="5">
    <source>
        <dbReference type="PIRNR" id="PIRNR038471"/>
    </source>
</evidence>
<feature type="transmembrane region" description="Helical" evidence="6">
    <location>
        <begin position="12"/>
        <end position="29"/>
    </location>
</feature>